<dbReference type="GO" id="GO:0071111">
    <property type="term" value="F:cyclic-guanylate-specific phosphodiesterase activity"/>
    <property type="evidence" value="ECO:0007669"/>
    <property type="project" value="InterPro"/>
</dbReference>
<dbReference type="SUPFAM" id="SSF141868">
    <property type="entry name" value="EAL domain-like"/>
    <property type="match status" value="1"/>
</dbReference>
<dbReference type="CDD" id="cd01948">
    <property type="entry name" value="EAL"/>
    <property type="match status" value="1"/>
</dbReference>
<dbReference type="PANTHER" id="PTHR33121:SF79">
    <property type="entry name" value="CYCLIC DI-GMP PHOSPHODIESTERASE PDED-RELATED"/>
    <property type="match status" value="1"/>
</dbReference>
<evidence type="ECO:0000259" key="2">
    <source>
        <dbReference type="PROSITE" id="PS50883"/>
    </source>
</evidence>
<gene>
    <name evidence="3" type="primary">dosP</name>
    <name evidence="3" type="ORF">IEC338SC_1761</name>
</gene>
<dbReference type="SMART" id="SM00052">
    <property type="entry name" value="EAL"/>
    <property type="match status" value="1"/>
</dbReference>
<sequence length="472" mass="53775">MKIDRVYHCSSLGFMKKYFTVDLFMIASSYFKKRKKNYRTVKDQQLTIAAKANIFICIIFCLFWTTYFIFAKMWLIVGMDIIFTLISIFSLFLIYINRISAGILLSQVVLLVFPVIFCLFFDVATSDRPQVAQLFLPAGAILGYLNYRRNPSFLQAALILLSIGCFIFFSGSSFNLESAIPLPEDIRDHGGWIATCVATLMICISIYTMQLEIQTESTMVQDLRLALIKEQFELFYQPQINASETLIGAEALLRWHHPVLGYIPTKDFIPAAETFGLMPEIGEWVLAQACKVLQEWSKKAETKDLTLSINISADHFMQPNFEQTVIGLIQQYQVNPSRLILEITENIALTNCVSMIEKMNFLSKQGVQLSLDDFGTGYSSLSYLQKMPIRQIKIDRSFVQAALDDKRSNKLVTGIIKIGLDLNLRVLVEGIETTEQFSAFKNNGCTEFQGYLWGCPMPLNDFLKQIAHFKNV</sequence>
<proteinExistence type="predicted"/>
<protein>
    <submittedName>
        <fullName evidence="3">Oxygen sensor protein DosP</fullName>
    </submittedName>
</protein>
<evidence type="ECO:0000313" key="4">
    <source>
        <dbReference type="Proteomes" id="UP000076152"/>
    </source>
</evidence>
<dbReference type="Gene3D" id="3.20.20.450">
    <property type="entry name" value="EAL domain"/>
    <property type="match status" value="1"/>
</dbReference>
<dbReference type="InterPro" id="IPR035919">
    <property type="entry name" value="EAL_sf"/>
</dbReference>
<accession>A0AB33B8Y4</accession>
<dbReference type="PANTHER" id="PTHR33121">
    <property type="entry name" value="CYCLIC DI-GMP PHOSPHODIESTERASE PDEF"/>
    <property type="match status" value="1"/>
</dbReference>
<evidence type="ECO:0000256" key="1">
    <source>
        <dbReference type="SAM" id="Phobius"/>
    </source>
</evidence>
<evidence type="ECO:0000313" key="3">
    <source>
        <dbReference type="EMBL" id="AMX18898.1"/>
    </source>
</evidence>
<feature type="transmembrane region" description="Helical" evidence="1">
    <location>
        <begin position="191"/>
        <end position="209"/>
    </location>
</feature>
<keyword evidence="1" id="KW-0472">Membrane</keyword>
<dbReference type="EMBL" id="CP015145">
    <property type="protein sequence ID" value="AMX18898.1"/>
    <property type="molecule type" value="Genomic_DNA"/>
</dbReference>
<dbReference type="InterPro" id="IPR050706">
    <property type="entry name" value="Cyclic-di-GMP_PDE-like"/>
</dbReference>
<dbReference type="AlphaFoldDB" id="A0AB33B8Y4"/>
<dbReference type="Pfam" id="PF00563">
    <property type="entry name" value="EAL"/>
    <property type="match status" value="1"/>
</dbReference>
<feature type="domain" description="EAL" evidence="2">
    <location>
        <begin position="216"/>
        <end position="470"/>
    </location>
</feature>
<organism evidence="3 4">
    <name type="scientific">Acinetobacter pittii</name>
    <name type="common">Acinetobacter genomosp. 3</name>
    <dbReference type="NCBI Taxonomy" id="48296"/>
    <lineage>
        <taxon>Bacteria</taxon>
        <taxon>Pseudomonadati</taxon>
        <taxon>Pseudomonadota</taxon>
        <taxon>Gammaproteobacteria</taxon>
        <taxon>Moraxellales</taxon>
        <taxon>Moraxellaceae</taxon>
        <taxon>Acinetobacter</taxon>
        <taxon>Acinetobacter calcoaceticus/baumannii complex</taxon>
    </lineage>
</organism>
<dbReference type="InterPro" id="IPR001633">
    <property type="entry name" value="EAL_dom"/>
</dbReference>
<feature type="transmembrane region" description="Helical" evidence="1">
    <location>
        <begin position="76"/>
        <end position="96"/>
    </location>
</feature>
<dbReference type="Proteomes" id="UP000076152">
    <property type="component" value="Chromosome"/>
</dbReference>
<feature type="transmembrane region" description="Helical" evidence="1">
    <location>
        <begin position="103"/>
        <end position="124"/>
    </location>
</feature>
<reference evidence="3 4" key="1">
    <citation type="submission" date="2016-04" db="EMBL/GenBank/DDBJ databases">
        <title>Complete genome sequencing of OXA-72 bearing Acinetobacter pittii strain IEC338SC.</title>
        <authorList>
            <person name="Brasiliense D.M."/>
            <person name="Lima K.V."/>
            <person name="Souza C.O."/>
            <person name="Dutra L.G."/>
            <person name="Mamizuka E.M."/>
            <person name="Perez-Chaparro P.J."/>
            <person name="McCulloch J.A."/>
        </authorList>
    </citation>
    <scope>NUCLEOTIDE SEQUENCE [LARGE SCALE GENOMIC DNA]</scope>
    <source>
        <strain evidence="3 4">IEC338SC</strain>
    </source>
</reference>
<dbReference type="PROSITE" id="PS50883">
    <property type="entry name" value="EAL"/>
    <property type="match status" value="1"/>
</dbReference>
<name>A0AB33B8Y4_ACIPI</name>
<keyword evidence="1" id="KW-1133">Transmembrane helix</keyword>
<feature type="transmembrane region" description="Helical" evidence="1">
    <location>
        <begin position="52"/>
        <end position="70"/>
    </location>
</feature>
<feature type="transmembrane region" description="Helical" evidence="1">
    <location>
        <begin position="154"/>
        <end position="171"/>
    </location>
</feature>
<keyword evidence="1" id="KW-0812">Transmembrane</keyword>